<proteinExistence type="predicted"/>
<keyword evidence="2" id="KW-1185">Reference proteome</keyword>
<dbReference type="AlphaFoldDB" id="A0A1M7AGI5"/>
<organism evidence="1 2">
    <name type="scientific">Anaerotignum lactatifermentans DSM 14214</name>
    <dbReference type="NCBI Taxonomy" id="1121323"/>
    <lineage>
        <taxon>Bacteria</taxon>
        <taxon>Bacillati</taxon>
        <taxon>Bacillota</taxon>
        <taxon>Clostridia</taxon>
        <taxon>Lachnospirales</taxon>
        <taxon>Anaerotignaceae</taxon>
        <taxon>Anaerotignum</taxon>
    </lineage>
</organism>
<dbReference type="Proteomes" id="UP000183975">
    <property type="component" value="Unassembled WGS sequence"/>
</dbReference>
<accession>A0A1M7AGI5</accession>
<sequence length="193" mass="21587">MKRGKQIVIFLLVLLFCGGYAFWRSGLHLSPEAAMAAEEQGLRYGPSNKILLTYEKENGSQVLVGRWEKGLSVVGVEPKWGIFWKSTDLINGNMHCLFMEEPVEAFLTEENYIVGLCELPEATEVTCKLYVYDEVEKASVFVKELTMEIGEDGFFYGETSLPVEASTEYGYTVEHVEAKGKSGETIFIKGADV</sequence>
<evidence type="ECO:0000313" key="1">
    <source>
        <dbReference type="EMBL" id="SHL41737.1"/>
    </source>
</evidence>
<dbReference type="OrthoDB" id="2066219at2"/>
<reference evidence="1 2" key="1">
    <citation type="submission" date="2016-11" db="EMBL/GenBank/DDBJ databases">
        <authorList>
            <person name="Jaros S."/>
            <person name="Januszkiewicz K."/>
            <person name="Wedrychowicz H."/>
        </authorList>
    </citation>
    <scope>NUCLEOTIDE SEQUENCE [LARGE SCALE GENOMIC DNA]</scope>
    <source>
        <strain evidence="1 2">DSM 14214</strain>
    </source>
</reference>
<gene>
    <name evidence="1" type="ORF">SAMN02745138_03397</name>
</gene>
<dbReference type="EMBL" id="FRAH01000107">
    <property type="protein sequence ID" value="SHL41737.1"/>
    <property type="molecule type" value="Genomic_DNA"/>
</dbReference>
<protein>
    <submittedName>
        <fullName evidence="1">Uncharacterized protein</fullName>
    </submittedName>
</protein>
<name>A0A1M7AGI5_9FIRM</name>
<evidence type="ECO:0000313" key="2">
    <source>
        <dbReference type="Proteomes" id="UP000183975"/>
    </source>
</evidence>
<dbReference type="RefSeq" id="WP_072853734.1">
    <property type="nucleotide sequence ID" value="NZ_FRAH01000107.1"/>
</dbReference>